<dbReference type="PANTHER" id="PTHR10740">
    <property type="entry name" value="TRANSFORMING GROWTH FACTOR ALPHA"/>
    <property type="match status" value="1"/>
</dbReference>
<feature type="disulfide bond" evidence="3">
    <location>
        <begin position="87"/>
        <end position="96"/>
    </location>
</feature>
<dbReference type="SUPFAM" id="SSF57196">
    <property type="entry name" value="EGF/Laminin"/>
    <property type="match status" value="1"/>
</dbReference>
<feature type="transmembrane region" description="Helical" evidence="4">
    <location>
        <begin position="111"/>
        <end position="134"/>
    </location>
</feature>
<dbReference type="Gene3D" id="2.10.25.10">
    <property type="entry name" value="Laminin"/>
    <property type="match status" value="1"/>
</dbReference>
<evidence type="ECO:0000259" key="6">
    <source>
        <dbReference type="PROSITE" id="PS50026"/>
    </source>
</evidence>
<feature type="domain" description="EGF-like" evidence="6">
    <location>
        <begin position="57"/>
        <end position="97"/>
    </location>
</feature>
<keyword evidence="1 3" id="KW-0245">EGF-like domain</keyword>
<dbReference type="GO" id="GO:0008284">
    <property type="term" value="P:positive regulation of cell population proliferation"/>
    <property type="evidence" value="ECO:0007669"/>
    <property type="project" value="TreeGrafter"/>
</dbReference>
<dbReference type="FunCoup" id="A0A3P8UH58">
    <property type="interactions" value="703"/>
</dbReference>
<evidence type="ECO:0000256" key="4">
    <source>
        <dbReference type="SAM" id="Phobius"/>
    </source>
</evidence>
<reference evidence="7" key="3">
    <citation type="submission" date="2025-09" db="UniProtKB">
        <authorList>
            <consortium name="Ensembl"/>
        </authorList>
    </citation>
    <scope>IDENTIFICATION</scope>
</reference>
<dbReference type="AlphaFoldDB" id="A0A3P8UH58"/>
<dbReference type="InParanoid" id="A0A3P8UH58"/>
<keyword evidence="4" id="KW-0812">Transmembrane</keyword>
<comment type="caution">
    <text evidence="3">Lacks conserved residue(s) required for the propagation of feature annotation.</text>
</comment>
<dbReference type="PROSITE" id="PS50026">
    <property type="entry name" value="EGF_3"/>
    <property type="match status" value="1"/>
</dbReference>
<protein>
    <submittedName>
        <fullName evidence="7">Probetacellulin-like</fullName>
    </submittedName>
</protein>
<dbReference type="PROSITE" id="PS00022">
    <property type="entry name" value="EGF_1"/>
    <property type="match status" value="1"/>
</dbReference>
<dbReference type="Ensembl" id="ENSCSET00000001192.1">
    <property type="protein sequence ID" value="ENSCSEP00000001164.1"/>
    <property type="gene ID" value="ENSCSEG00000000810.1"/>
</dbReference>
<sequence>MAKMYRLCIGIITALAFCKYCLAEGNTTVESTNRTVDHCHQNGSRDNCTDTEPWSGHFSECPQQFEFYCVHGDCRYVKDQETPSCRCHHGFIGSRCEYVDLGFLRGEKRHIIIACIVTGLLLLILLLGFICFCSRRKSRLCWQKRRRREAPTNGSEKLSMMDTRAAHAALTADAKEPPLTDTV</sequence>
<dbReference type="OrthoDB" id="6233064at2759"/>
<keyword evidence="8" id="KW-1185">Reference proteome</keyword>
<dbReference type="PRINTS" id="PR00009">
    <property type="entry name" value="EGFTGF"/>
</dbReference>
<name>A0A3P8UH58_CYNSE</name>
<dbReference type="GeneTree" id="ENSGT00940000160508"/>
<reference evidence="7" key="2">
    <citation type="submission" date="2025-08" db="UniProtKB">
        <authorList>
            <consortium name="Ensembl"/>
        </authorList>
    </citation>
    <scope>IDENTIFICATION</scope>
</reference>
<keyword evidence="2 3" id="KW-1015">Disulfide bond</keyword>
<evidence type="ECO:0000256" key="3">
    <source>
        <dbReference type="PROSITE-ProRule" id="PRU00076"/>
    </source>
</evidence>
<organism evidence="7 8">
    <name type="scientific">Cynoglossus semilaevis</name>
    <name type="common">Tongue sole</name>
    <dbReference type="NCBI Taxonomy" id="244447"/>
    <lineage>
        <taxon>Eukaryota</taxon>
        <taxon>Metazoa</taxon>
        <taxon>Chordata</taxon>
        <taxon>Craniata</taxon>
        <taxon>Vertebrata</taxon>
        <taxon>Euteleostomi</taxon>
        <taxon>Actinopterygii</taxon>
        <taxon>Neopterygii</taxon>
        <taxon>Teleostei</taxon>
        <taxon>Neoteleostei</taxon>
        <taxon>Acanthomorphata</taxon>
        <taxon>Carangaria</taxon>
        <taxon>Pleuronectiformes</taxon>
        <taxon>Pleuronectoidei</taxon>
        <taxon>Cynoglossidae</taxon>
        <taxon>Cynoglossinae</taxon>
        <taxon>Cynoglossus</taxon>
    </lineage>
</organism>
<keyword evidence="5" id="KW-0732">Signal</keyword>
<dbReference type="GO" id="GO:0008083">
    <property type="term" value="F:growth factor activity"/>
    <property type="evidence" value="ECO:0007669"/>
    <property type="project" value="TreeGrafter"/>
</dbReference>
<proteinExistence type="predicted"/>
<dbReference type="STRING" id="244447.ENSCSEP00000001164"/>
<keyword evidence="4" id="KW-1133">Transmembrane helix</keyword>
<dbReference type="PANTHER" id="PTHR10740:SF3">
    <property type="entry name" value="PROBETACELLULIN"/>
    <property type="match status" value="1"/>
</dbReference>
<evidence type="ECO:0000256" key="1">
    <source>
        <dbReference type="ARBA" id="ARBA00022536"/>
    </source>
</evidence>
<evidence type="ECO:0000313" key="7">
    <source>
        <dbReference type="Ensembl" id="ENSCSEP00000001164.1"/>
    </source>
</evidence>
<dbReference type="GO" id="GO:0005154">
    <property type="term" value="F:epidermal growth factor receptor binding"/>
    <property type="evidence" value="ECO:0007669"/>
    <property type="project" value="TreeGrafter"/>
</dbReference>
<evidence type="ECO:0000256" key="5">
    <source>
        <dbReference type="SAM" id="SignalP"/>
    </source>
</evidence>
<accession>A0A3P8UH58</accession>
<dbReference type="KEGG" id="csem:103390410"/>
<dbReference type="GeneID" id="103390410"/>
<dbReference type="PROSITE" id="PS01186">
    <property type="entry name" value="EGF_2"/>
    <property type="match status" value="1"/>
</dbReference>
<dbReference type="GO" id="GO:0045840">
    <property type="term" value="P:positive regulation of mitotic nuclear division"/>
    <property type="evidence" value="ECO:0007669"/>
    <property type="project" value="TreeGrafter"/>
</dbReference>
<feature type="signal peptide" evidence="5">
    <location>
        <begin position="1"/>
        <end position="23"/>
    </location>
</feature>
<reference evidence="7 8" key="1">
    <citation type="journal article" date="2014" name="Nat. Genet.">
        <title>Whole-genome sequence of a flatfish provides insights into ZW sex chromosome evolution and adaptation to a benthic lifestyle.</title>
        <authorList>
            <person name="Chen S."/>
            <person name="Zhang G."/>
            <person name="Shao C."/>
            <person name="Huang Q."/>
            <person name="Liu G."/>
            <person name="Zhang P."/>
            <person name="Song W."/>
            <person name="An N."/>
            <person name="Chalopin D."/>
            <person name="Volff J.N."/>
            <person name="Hong Y."/>
            <person name="Li Q."/>
            <person name="Sha Z."/>
            <person name="Zhou H."/>
            <person name="Xie M."/>
            <person name="Yu Q."/>
            <person name="Liu Y."/>
            <person name="Xiang H."/>
            <person name="Wang N."/>
            <person name="Wu K."/>
            <person name="Yang C."/>
            <person name="Zhou Q."/>
            <person name="Liao X."/>
            <person name="Yang L."/>
            <person name="Hu Q."/>
            <person name="Zhang J."/>
            <person name="Meng L."/>
            <person name="Jin L."/>
            <person name="Tian Y."/>
            <person name="Lian J."/>
            <person name="Yang J."/>
            <person name="Miao G."/>
            <person name="Liu S."/>
            <person name="Liang Z."/>
            <person name="Yan F."/>
            <person name="Li Y."/>
            <person name="Sun B."/>
            <person name="Zhang H."/>
            <person name="Zhang J."/>
            <person name="Zhu Y."/>
            <person name="Du M."/>
            <person name="Zhao Y."/>
            <person name="Schartl M."/>
            <person name="Tang Q."/>
            <person name="Wang J."/>
        </authorList>
    </citation>
    <scope>NUCLEOTIDE SEQUENCE</scope>
</reference>
<keyword evidence="4" id="KW-0472">Membrane</keyword>
<evidence type="ECO:0000313" key="8">
    <source>
        <dbReference type="Proteomes" id="UP000265120"/>
    </source>
</evidence>
<dbReference type="OMA" id="QPKRKGH"/>
<dbReference type="CTD" id="685"/>
<dbReference type="Proteomes" id="UP000265120">
    <property type="component" value="Chromosome 14"/>
</dbReference>
<dbReference type="GO" id="GO:0005615">
    <property type="term" value="C:extracellular space"/>
    <property type="evidence" value="ECO:0007669"/>
    <property type="project" value="TreeGrafter"/>
</dbReference>
<dbReference type="RefSeq" id="XP_008324476.1">
    <property type="nucleotide sequence ID" value="XM_008326254.3"/>
</dbReference>
<evidence type="ECO:0000256" key="2">
    <source>
        <dbReference type="ARBA" id="ARBA00023157"/>
    </source>
</evidence>
<dbReference type="InterPro" id="IPR000742">
    <property type="entry name" value="EGF"/>
</dbReference>
<dbReference type="GO" id="GO:0007173">
    <property type="term" value="P:epidermal growth factor receptor signaling pathway"/>
    <property type="evidence" value="ECO:0007669"/>
    <property type="project" value="TreeGrafter"/>
</dbReference>
<feature type="chain" id="PRO_5018132133" evidence="5">
    <location>
        <begin position="24"/>
        <end position="183"/>
    </location>
</feature>